<accession>A0A0L0F8X9</accession>
<name>A0A0L0F8X9_9EUKA</name>
<dbReference type="RefSeq" id="XP_014147076.1">
    <property type="nucleotide sequence ID" value="XM_014291601.1"/>
</dbReference>
<reference evidence="2 3" key="1">
    <citation type="submission" date="2011-02" db="EMBL/GenBank/DDBJ databases">
        <title>The Genome Sequence of Sphaeroforma arctica JP610.</title>
        <authorList>
            <consortium name="The Broad Institute Genome Sequencing Platform"/>
            <person name="Russ C."/>
            <person name="Cuomo C."/>
            <person name="Young S.K."/>
            <person name="Zeng Q."/>
            <person name="Gargeya S."/>
            <person name="Alvarado L."/>
            <person name="Berlin A."/>
            <person name="Chapman S.B."/>
            <person name="Chen Z."/>
            <person name="Freedman E."/>
            <person name="Gellesch M."/>
            <person name="Goldberg J."/>
            <person name="Griggs A."/>
            <person name="Gujja S."/>
            <person name="Heilman E."/>
            <person name="Heiman D."/>
            <person name="Howarth C."/>
            <person name="Mehta T."/>
            <person name="Neiman D."/>
            <person name="Pearson M."/>
            <person name="Roberts A."/>
            <person name="Saif S."/>
            <person name="Shea T."/>
            <person name="Shenoy N."/>
            <person name="Sisk P."/>
            <person name="Stolte C."/>
            <person name="Sykes S."/>
            <person name="White J."/>
            <person name="Yandava C."/>
            <person name="Burger G."/>
            <person name="Gray M.W."/>
            <person name="Holland P.W.H."/>
            <person name="King N."/>
            <person name="Lang F.B.F."/>
            <person name="Roger A.J."/>
            <person name="Ruiz-Trillo I."/>
            <person name="Haas B."/>
            <person name="Nusbaum C."/>
            <person name="Birren B."/>
        </authorList>
    </citation>
    <scope>NUCLEOTIDE SEQUENCE [LARGE SCALE GENOMIC DNA]</scope>
    <source>
        <strain evidence="2 3">JP610</strain>
    </source>
</reference>
<dbReference type="EMBL" id="KQ245970">
    <property type="protein sequence ID" value="KNC73174.1"/>
    <property type="molecule type" value="Genomic_DNA"/>
</dbReference>
<evidence type="ECO:0000313" key="2">
    <source>
        <dbReference type="EMBL" id="KNC73174.1"/>
    </source>
</evidence>
<dbReference type="GeneID" id="25914770"/>
<sequence length="74" mass="7845">MSVDGMVMYPQTATDESDTDLDDADTKSGTGSDNGVVLATRQAHAKVYNNCKLSSSIPPVGSCIQKITVYETKS</sequence>
<feature type="non-terminal residue" evidence="2">
    <location>
        <position position="74"/>
    </location>
</feature>
<gene>
    <name evidence="2" type="ORF">SARC_14266</name>
</gene>
<organism evidence="2 3">
    <name type="scientific">Sphaeroforma arctica JP610</name>
    <dbReference type="NCBI Taxonomy" id="667725"/>
    <lineage>
        <taxon>Eukaryota</taxon>
        <taxon>Ichthyosporea</taxon>
        <taxon>Ichthyophonida</taxon>
        <taxon>Sphaeroforma</taxon>
    </lineage>
</organism>
<evidence type="ECO:0000313" key="3">
    <source>
        <dbReference type="Proteomes" id="UP000054560"/>
    </source>
</evidence>
<protein>
    <submittedName>
        <fullName evidence="2">Uncharacterized protein</fullName>
    </submittedName>
</protein>
<evidence type="ECO:0000256" key="1">
    <source>
        <dbReference type="SAM" id="MobiDB-lite"/>
    </source>
</evidence>
<keyword evidence="3" id="KW-1185">Reference proteome</keyword>
<dbReference type="Proteomes" id="UP000054560">
    <property type="component" value="Unassembled WGS sequence"/>
</dbReference>
<feature type="region of interest" description="Disordered" evidence="1">
    <location>
        <begin position="1"/>
        <end position="35"/>
    </location>
</feature>
<proteinExistence type="predicted"/>
<dbReference type="AlphaFoldDB" id="A0A0L0F8X9"/>